<evidence type="ECO:0000313" key="4">
    <source>
        <dbReference type="Proteomes" id="UP000012960"/>
    </source>
</evidence>
<reference evidence="2" key="1">
    <citation type="submission" date="2021-03" db="EMBL/GenBank/DDBJ databases">
        <authorList>
            <consortium name="Genoscope - CEA"/>
            <person name="William W."/>
        </authorList>
    </citation>
    <scope>NUCLEOTIDE SEQUENCE</scope>
    <source>
        <strain evidence="2">Doubled-haploid Pahang</strain>
    </source>
</reference>
<reference evidence="3" key="2">
    <citation type="submission" date="2021-05" db="UniProtKB">
        <authorList>
            <consortium name="EnsemblPlants"/>
        </authorList>
    </citation>
    <scope>IDENTIFICATION</scope>
    <source>
        <strain evidence="3">subsp. malaccensis</strain>
    </source>
</reference>
<keyword evidence="1" id="KW-0472">Membrane</keyword>
<accession>A0A804KK58</accession>
<evidence type="ECO:0000313" key="2">
    <source>
        <dbReference type="EMBL" id="CAG1835357.1"/>
    </source>
</evidence>
<gene>
    <name evidence="2" type="ORF">GSMUA_234620.1</name>
</gene>
<keyword evidence="1" id="KW-0812">Transmembrane</keyword>
<dbReference type="EMBL" id="HG996474">
    <property type="protein sequence ID" value="CAG1835357.1"/>
    <property type="molecule type" value="Genomic_DNA"/>
</dbReference>
<name>A0A804KK58_MUSAM</name>
<dbReference type="InParanoid" id="A0A804KK58"/>
<dbReference type="Gramene" id="Ma09_t16250.1">
    <property type="protein sequence ID" value="Ma09_p16250.1"/>
    <property type="gene ID" value="Ma09_g16250"/>
</dbReference>
<dbReference type="Gene3D" id="2.60.210.10">
    <property type="entry name" value="Apoptosis, Tumor Necrosis Factor Receptor Associated Protein 2, Chain A"/>
    <property type="match status" value="1"/>
</dbReference>
<evidence type="ECO:0000256" key="1">
    <source>
        <dbReference type="SAM" id="Phobius"/>
    </source>
</evidence>
<organism evidence="3 4">
    <name type="scientific">Musa acuminata subsp. malaccensis</name>
    <name type="common">Wild banana</name>
    <name type="synonym">Musa malaccensis</name>
    <dbReference type="NCBI Taxonomy" id="214687"/>
    <lineage>
        <taxon>Eukaryota</taxon>
        <taxon>Viridiplantae</taxon>
        <taxon>Streptophyta</taxon>
        <taxon>Embryophyta</taxon>
        <taxon>Tracheophyta</taxon>
        <taxon>Spermatophyta</taxon>
        <taxon>Magnoliopsida</taxon>
        <taxon>Liliopsida</taxon>
        <taxon>Zingiberales</taxon>
        <taxon>Musaceae</taxon>
        <taxon>Musa</taxon>
    </lineage>
</organism>
<sequence length="66" mass="7630">MHIGGSFNYRFIKSKPYEVENATWMLMVFSCFGQYFCLHFVAFQLGMTLGYDDEAKCYSYSLEVGG</sequence>
<feature type="transmembrane region" description="Helical" evidence="1">
    <location>
        <begin position="21"/>
        <end position="42"/>
    </location>
</feature>
<keyword evidence="1" id="KW-1133">Transmembrane helix</keyword>
<dbReference type="AlphaFoldDB" id="A0A804KK58"/>
<dbReference type="InterPro" id="IPR008974">
    <property type="entry name" value="TRAF-like"/>
</dbReference>
<dbReference type="EnsemblPlants" id="Ma09_t16250.1">
    <property type="protein sequence ID" value="Ma09_p16250.1"/>
    <property type="gene ID" value="Ma09_g16250"/>
</dbReference>
<dbReference type="Proteomes" id="UP000012960">
    <property type="component" value="Unplaced"/>
</dbReference>
<keyword evidence="4" id="KW-1185">Reference proteome</keyword>
<proteinExistence type="predicted"/>
<protein>
    <submittedName>
        <fullName evidence="2">(wild Malaysian banana) hypothetical protein</fullName>
    </submittedName>
</protein>
<evidence type="ECO:0000313" key="3">
    <source>
        <dbReference type="EnsemblPlants" id="Ma09_p16250.1"/>
    </source>
</evidence>